<dbReference type="AlphaFoldDB" id="A0A078M984"/>
<dbReference type="PATRIC" id="fig|1461581.3.peg.592"/>
<gene>
    <name evidence="1" type="ORF">BN1049_00602</name>
</gene>
<proteinExistence type="predicted"/>
<evidence type="ECO:0000313" key="1">
    <source>
        <dbReference type="EMBL" id="CEA01992.1"/>
    </source>
</evidence>
<name>A0A078M984_9PSED</name>
<reference evidence="1" key="1">
    <citation type="submission" date="2014-07" db="EMBL/GenBank/DDBJ databases">
        <authorList>
            <person name="Urmite Genomes Urmite Genomes"/>
        </authorList>
    </citation>
    <scope>NUCLEOTIDE SEQUENCE</scope>
    <source>
        <strain evidence="1">12M76_air</strain>
    </source>
</reference>
<organism evidence="1">
    <name type="scientific">Pseudomonas saudimassiliensis</name>
    <dbReference type="NCBI Taxonomy" id="1461581"/>
    <lineage>
        <taxon>Bacteria</taxon>
        <taxon>Pseudomonadati</taxon>
        <taxon>Pseudomonadota</taxon>
        <taxon>Gammaproteobacteria</taxon>
        <taxon>Pseudomonadales</taxon>
        <taxon>Pseudomonadaceae</taxon>
        <taxon>Pseudomonas</taxon>
    </lineage>
</organism>
<protein>
    <submittedName>
        <fullName evidence="1">Uncharacterized protein</fullName>
    </submittedName>
</protein>
<dbReference type="EMBL" id="LK391969">
    <property type="protein sequence ID" value="CEF25691.1"/>
    <property type="molecule type" value="Genomic_DNA"/>
</dbReference>
<sequence length="32" mass="3310">MSFKILVNTVLANYAAATTGAAAVQADLQAER</sequence>
<dbReference type="EMBL" id="LM997413">
    <property type="protein sequence ID" value="CEA01992.1"/>
    <property type="molecule type" value="Genomic_DNA"/>
</dbReference>
<accession>A0A078M984</accession>